<proteinExistence type="predicted"/>
<evidence type="ECO:0000313" key="1">
    <source>
        <dbReference type="EMBL" id="KAI4868061.1"/>
    </source>
</evidence>
<dbReference type="Proteomes" id="UP001497700">
    <property type="component" value="Unassembled WGS sequence"/>
</dbReference>
<name>A0ACB9Z9N6_9PEZI</name>
<reference evidence="1 2" key="1">
    <citation type="journal article" date="2022" name="New Phytol.">
        <title>Ecological generalism drives hyperdiversity of secondary metabolite gene clusters in xylarialean endophytes.</title>
        <authorList>
            <person name="Franco M.E.E."/>
            <person name="Wisecaver J.H."/>
            <person name="Arnold A.E."/>
            <person name="Ju Y.M."/>
            <person name="Slot J.C."/>
            <person name="Ahrendt S."/>
            <person name="Moore L.P."/>
            <person name="Eastman K.E."/>
            <person name="Scott K."/>
            <person name="Konkel Z."/>
            <person name="Mondo S.J."/>
            <person name="Kuo A."/>
            <person name="Hayes R.D."/>
            <person name="Haridas S."/>
            <person name="Andreopoulos B."/>
            <person name="Riley R."/>
            <person name="LaButti K."/>
            <person name="Pangilinan J."/>
            <person name="Lipzen A."/>
            <person name="Amirebrahimi M."/>
            <person name="Yan J."/>
            <person name="Adam C."/>
            <person name="Keymanesh K."/>
            <person name="Ng V."/>
            <person name="Louie K."/>
            <person name="Northen T."/>
            <person name="Drula E."/>
            <person name="Henrissat B."/>
            <person name="Hsieh H.M."/>
            <person name="Youens-Clark K."/>
            <person name="Lutzoni F."/>
            <person name="Miadlikowska J."/>
            <person name="Eastwood D.C."/>
            <person name="Hamelin R.C."/>
            <person name="Grigoriev I.V."/>
            <person name="U'Ren J.M."/>
        </authorList>
    </citation>
    <scope>NUCLEOTIDE SEQUENCE [LARGE SCALE GENOMIC DNA]</scope>
    <source>
        <strain evidence="1 2">CBS 119005</strain>
    </source>
</reference>
<accession>A0ACB9Z9N6</accession>
<keyword evidence="2" id="KW-1185">Reference proteome</keyword>
<dbReference type="EMBL" id="MU393441">
    <property type="protein sequence ID" value="KAI4868061.1"/>
    <property type="molecule type" value="Genomic_DNA"/>
</dbReference>
<protein>
    <submittedName>
        <fullName evidence="1">Uncharacterized protein</fullName>
    </submittedName>
</protein>
<sequence>MSDNPYRYVHLPGQQPQQLFARSSTPNSTPHYGTYQQPNVTTGNYAAVNNSYQYNANNIPGLGLSASLPPTSFQVEGNGAWPLPPHAVQHHNSMQAQQTTPTSKKVNPRKNPSEQGVGATSSQAQMDNTLEEGELSEGEFEDLYEPKDTMDTTIPVSQLPSGSEHRDGSIGDADGSSIYDGATPQEAITNSTSTSLPIAEREYSPGGDWEPTYQERERSGSYSPYLSPREIQRKVSVSKPSSHEVKQIQAAHATMQPLPGIGMTSTRQPQVAVPFSNGTHHSKAVVNGGSAGVGPTASAKDSACTPSFRSVAEAKKKAQEAILGLWPLKVRYQDYIEEGVNEKMIKGLFTELGLEASLPKPAPTNKIIDDSQIPASSTSDSSKVLSETQNAKDQPSTAKSKQPTTTESTTSAGNMGDPKTAGKSAAEERKDKIARKLAAKAQKPVVAAQPSIPAQPSLPARPSIPTPPPQPAQAQPVQSQPTKGNPSTATPAIASPAKTKTRAENNAILHQKLAALKKAQEARAIADKKLATETVTKPATPLAMSTGSSVTNSSSKGHMEPSTSSPVAIPLVETTRRSASAENSIPKEGGIPGLSLSIQPAQPTNRTLKRPVASDFDSYSTPGGTLKRTRTQDTLIIDVSDDEDVEMDMGSPTDEPNSASDIINPPPRPLGAFPPLPDSPNWRQRSSPGSSAVPLKPLNGTKLDLLTKRIEEARRKIAEAEAKKAVTKPNVTQSPQPQVPAVDSTTQLKILEIPKSRGEAKKASAQRRERIVSYELPSVDASLKEKQEMLKEAVARAAQLELEIQASMEERDKLNTEVEELAKSPEPTPGAMSVQAQPAFFAEPNTSSSNHVIESQVSTEQEPGMDQTSDESMGEEEDTAEQDQGATPSEARLHLHSVHPDRPASRGPLAATATTVQSQQDHSPANEELQVETSISNAVSESTSADLITRSGETDPEAIADASAVHFTEQDQPMVNGSEPSPRDIALSNNEPYRQEALSSSSTHNTPFSGHENGVVVPLLRQDKSVSLVDESPSHQVLTETGLPQPFQKPTSSAPADPSGQVQNSSLHEHPLLTETQDEPEQTPQVEDLLSYRSPLSYFRAYRFHPNYFDDVAGGLKSMTYSSRIDPMRPLCPYMLSEGQCPNGSACEFQHFDSMVLPDAEIITQLGSADMFTGETRNKFIEGLKKVLNELKANKVRDFDRITRAIVKHRQEFLEDKSKVLSLDTGTS</sequence>
<gene>
    <name evidence="1" type="ORF">F4820DRAFT_160464</name>
</gene>
<organism evidence="1 2">
    <name type="scientific">Hypoxylon rubiginosum</name>
    <dbReference type="NCBI Taxonomy" id="110542"/>
    <lineage>
        <taxon>Eukaryota</taxon>
        <taxon>Fungi</taxon>
        <taxon>Dikarya</taxon>
        <taxon>Ascomycota</taxon>
        <taxon>Pezizomycotina</taxon>
        <taxon>Sordariomycetes</taxon>
        <taxon>Xylariomycetidae</taxon>
        <taxon>Xylariales</taxon>
        <taxon>Hypoxylaceae</taxon>
        <taxon>Hypoxylon</taxon>
    </lineage>
</organism>
<evidence type="ECO:0000313" key="2">
    <source>
        <dbReference type="Proteomes" id="UP001497700"/>
    </source>
</evidence>
<comment type="caution">
    <text evidence="1">The sequence shown here is derived from an EMBL/GenBank/DDBJ whole genome shotgun (WGS) entry which is preliminary data.</text>
</comment>